<dbReference type="SUPFAM" id="SSF69118">
    <property type="entry name" value="AhpD-like"/>
    <property type="match status" value="1"/>
</dbReference>
<keyword evidence="2" id="KW-1185">Reference proteome</keyword>
<dbReference type="OrthoDB" id="8718286at2"/>
<proteinExistence type="predicted"/>
<name>A0A5E4Y337_9BURK</name>
<dbReference type="Proteomes" id="UP000367825">
    <property type="component" value="Unassembled WGS sequence"/>
</dbReference>
<dbReference type="AlphaFoldDB" id="A0A5E4Y337"/>
<gene>
    <name evidence="1" type="ORF">PNO31109_04249</name>
</gene>
<reference evidence="1 2" key="1">
    <citation type="submission" date="2019-08" db="EMBL/GenBank/DDBJ databases">
        <authorList>
            <person name="Peeters C."/>
        </authorList>
    </citation>
    <scope>NUCLEOTIDE SEQUENCE [LARGE SCALE GENOMIC DNA]</scope>
    <source>
        <strain evidence="1 2">LMG 31109</strain>
    </source>
</reference>
<dbReference type="InterPro" id="IPR029032">
    <property type="entry name" value="AhpD-like"/>
</dbReference>
<dbReference type="EMBL" id="CABPSC010000025">
    <property type="protein sequence ID" value="VVE42903.1"/>
    <property type="molecule type" value="Genomic_DNA"/>
</dbReference>
<accession>A0A5E4Y337</accession>
<organism evidence="1 2">
    <name type="scientific">Pandoraea nosoerga</name>
    <dbReference type="NCBI Taxonomy" id="2508296"/>
    <lineage>
        <taxon>Bacteria</taxon>
        <taxon>Pseudomonadati</taxon>
        <taxon>Pseudomonadota</taxon>
        <taxon>Betaproteobacteria</taxon>
        <taxon>Burkholderiales</taxon>
        <taxon>Burkholderiaceae</taxon>
        <taxon>Pandoraea</taxon>
    </lineage>
</organism>
<dbReference type="Gene3D" id="1.20.1290.10">
    <property type="entry name" value="AhpD-like"/>
    <property type="match status" value="1"/>
</dbReference>
<protein>
    <submittedName>
        <fullName evidence="1">CMD domain protein</fullName>
    </submittedName>
</protein>
<sequence>MTANTQYAHYDIANDLVDRVAGLAVGSATHTLRHAREKVAAATQGSYDGLFDPKLEGLSLVERLLVALYASRLTPSPSLAAHYRAELARHTVDAAQLAAVEAGQPEDVTDARLRAMLTFTRTLIENPVEGDKAALHKLPAAGLTTPAIVALAQLVAFLSYQTRLVAGLQALRQLAPQETAA</sequence>
<evidence type="ECO:0000313" key="1">
    <source>
        <dbReference type="EMBL" id="VVE42903.1"/>
    </source>
</evidence>
<evidence type="ECO:0000313" key="2">
    <source>
        <dbReference type="Proteomes" id="UP000367825"/>
    </source>
</evidence>